<evidence type="ECO:0000256" key="6">
    <source>
        <dbReference type="PIRSR" id="PIRSR037217-2"/>
    </source>
</evidence>
<keyword evidence="7" id="KW-0472">Membrane</keyword>
<dbReference type="PANTHER" id="PTHR45962">
    <property type="entry name" value="N-FATTY-ACYL-AMINO ACID SYNTHASE/HYDROLASE PM20D1"/>
    <property type="match status" value="1"/>
</dbReference>
<evidence type="ECO:0000259" key="8">
    <source>
        <dbReference type="Pfam" id="PF07687"/>
    </source>
</evidence>
<dbReference type="Gene3D" id="3.30.70.360">
    <property type="match status" value="1"/>
</dbReference>
<dbReference type="CDD" id="cd05674">
    <property type="entry name" value="M20_yscS"/>
    <property type="match status" value="1"/>
</dbReference>
<feature type="domain" description="Peptidase M20 dimerisation" evidence="8">
    <location>
        <begin position="319"/>
        <end position="474"/>
    </location>
</feature>
<comment type="similarity">
    <text evidence="1">Belongs to the peptidase M20A family.</text>
</comment>
<evidence type="ECO:0000313" key="10">
    <source>
        <dbReference type="Proteomes" id="UP000054988"/>
    </source>
</evidence>
<dbReference type="GO" id="GO:0046872">
    <property type="term" value="F:metal ion binding"/>
    <property type="evidence" value="ECO:0007669"/>
    <property type="project" value="UniProtKB-KW"/>
</dbReference>
<dbReference type="PIRSF" id="PIRSF037217">
    <property type="entry name" value="Carboxypeptidase_S"/>
    <property type="match status" value="1"/>
</dbReference>
<feature type="binding site" evidence="6">
    <location>
        <position position="238"/>
    </location>
    <ligand>
        <name>Zn(2+)</name>
        <dbReference type="ChEBI" id="CHEBI:29105"/>
        <label>1</label>
    </ligand>
</feature>
<name>A0A0W0GA04_MONRR</name>
<dbReference type="InterPro" id="IPR002933">
    <property type="entry name" value="Peptidase_M20"/>
</dbReference>
<gene>
    <name evidence="9" type="ORF">WG66_2035</name>
</gene>
<dbReference type="InterPro" id="IPR047177">
    <property type="entry name" value="Pept_M20A"/>
</dbReference>
<dbReference type="GO" id="GO:0004181">
    <property type="term" value="F:metallocarboxypeptidase activity"/>
    <property type="evidence" value="ECO:0007669"/>
    <property type="project" value="InterPro"/>
</dbReference>
<evidence type="ECO:0000256" key="7">
    <source>
        <dbReference type="SAM" id="Phobius"/>
    </source>
</evidence>
<keyword evidence="4" id="KW-0378">Hydrolase</keyword>
<dbReference type="SUPFAM" id="SSF53187">
    <property type="entry name" value="Zn-dependent exopeptidases"/>
    <property type="match status" value="1"/>
</dbReference>
<evidence type="ECO:0000256" key="4">
    <source>
        <dbReference type="ARBA" id="ARBA00022801"/>
    </source>
</evidence>
<dbReference type="Gene3D" id="1.10.150.900">
    <property type="match status" value="1"/>
</dbReference>
<evidence type="ECO:0000313" key="9">
    <source>
        <dbReference type="EMBL" id="KTB45352.1"/>
    </source>
</evidence>
<comment type="caution">
    <text evidence="9">The sequence shown here is derived from an EMBL/GenBank/DDBJ whole genome shotgun (WGS) entry which is preliminary data.</text>
</comment>
<dbReference type="eggNOG" id="KOG2275">
    <property type="taxonomic scope" value="Eukaryota"/>
</dbReference>
<feature type="binding site" evidence="6">
    <location>
        <position position="273"/>
    </location>
    <ligand>
        <name>Zn(2+)</name>
        <dbReference type="ChEBI" id="CHEBI:29105"/>
        <label>1</label>
    </ligand>
</feature>
<dbReference type="GO" id="GO:0051603">
    <property type="term" value="P:proteolysis involved in protein catabolic process"/>
    <property type="evidence" value="ECO:0007669"/>
    <property type="project" value="TreeGrafter"/>
</dbReference>
<accession>A0A0W0GA04</accession>
<protein>
    <submittedName>
        <fullName evidence="9">Putative carboxypeptidase S</fullName>
    </submittedName>
</protein>
<feature type="binding site" evidence="6">
    <location>
        <position position="238"/>
    </location>
    <ligand>
        <name>Zn(2+)</name>
        <dbReference type="ChEBI" id="CHEBI:29105"/>
        <label>2</label>
    </ligand>
</feature>
<dbReference type="SUPFAM" id="SSF55031">
    <property type="entry name" value="Bacterial exopeptidase dimerisation domain"/>
    <property type="match status" value="1"/>
</dbReference>
<keyword evidence="2" id="KW-0645">Protease</keyword>
<evidence type="ECO:0000256" key="3">
    <source>
        <dbReference type="ARBA" id="ARBA00022723"/>
    </source>
</evidence>
<keyword evidence="7" id="KW-0812">Transmembrane</keyword>
<sequence>MAGEKAYSLSSTAEYAQEQARPKSGRSRAFRRLAIFTGLLYLLFVLTRRAFLAAGFKGCGHLFAEPGKFGHGDSKLCSQYSELVPKKNSALWSSLGETFDTEEFKIRAIDWLAGAIQVPTESYDNMDPVGVDPRWETFSKLHEYLATAFPLVSVLRFVMAKLQINSRIDTQNSTFRRSTPTGYSLNGLEAIHRSNPFFSQLIKAHVVPVDSRTADEWNHPPYSGFFDGERIWGRGASDDKSGLIGSLSAIESLLEGGFQPTRTIVLAYGFDEEARGREGAQALGKAMLETYGENSIAFVVDEGGGFTEQYGTVFSTPGIAEKGGLDTRVEVTSPGGHSSVPPSHTSIGILSKLLVEFEDHPYDVKLTRNDVLYDTLQCYGEHAKRLPSDLRKAIKRSVKSDKALKKLQGIVFEEDALISLVGTTQAIDLIQGGVKSNALPEQAWAVVNHRISTQSSLAEAQQHDTELLKKLAEKFNLTYSAFGVDITEPDAPHKGRLTLSDAFGNALEPAPVTPTSGPNAIPYEILSGTIKATYNAHRKIEGENIIIAPGMPTGNTDTRYYWKLTDHIFRYNHKNSGNETNRLANGVHTVNEHIELDAFLEIIRFFLTLILNTDESTVV</sequence>
<dbReference type="PANTHER" id="PTHR45962:SF1">
    <property type="entry name" value="N-FATTY-ACYL-AMINO ACID SYNTHASE_HYDROLASE PM20D1"/>
    <property type="match status" value="1"/>
</dbReference>
<reference evidence="9 10" key="1">
    <citation type="submission" date="2015-12" db="EMBL/GenBank/DDBJ databases">
        <title>Draft genome sequence of Moniliophthora roreri, the causal agent of frosty pod rot of cacao.</title>
        <authorList>
            <person name="Aime M.C."/>
            <person name="Diaz-Valderrama J.R."/>
            <person name="Kijpornyongpan T."/>
            <person name="Phillips-Mora W."/>
        </authorList>
    </citation>
    <scope>NUCLEOTIDE SEQUENCE [LARGE SCALE GENOMIC DNA]</scope>
    <source>
        <strain evidence="9 10">MCA 2952</strain>
    </source>
</reference>
<keyword evidence="7" id="KW-1133">Transmembrane helix</keyword>
<feature type="binding site" evidence="6">
    <location>
        <position position="205"/>
    </location>
    <ligand>
        <name>Zn(2+)</name>
        <dbReference type="ChEBI" id="CHEBI:29105"/>
        <label>2</label>
    </ligand>
</feature>
<keyword evidence="3 6" id="KW-0479">Metal-binding</keyword>
<dbReference type="GO" id="GO:0000328">
    <property type="term" value="C:fungal-type vacuole lumen"/>
    <property type="evidence" value="ECO:0007669"/>
    <property type="project" value="TreeGrafter"/>
</dbReference>
<dbReference type="Pfam" id="PF07687">
    <property type="entry name" value="M20_dimer"/>
    <property type="match status" value="1"/>
</dbReference>
<organism evidence="9 10">
    <name type="scientific">Moniliophthora roreri</name>
    <name type="common">Frosty pod rot fungus</name>
    <name type="synonym">Monilia roreri</name>
    <dbReference type="NCBI Taxonomy" id="221103"/>
    <lineage>
        <taxon>Eukaryota</taxon>
        <taxon>Fungi</taxon>
        <taxon>Dikarya</taxon>
        <taxon>Basidiomycota</taxon>
        <taxon>Agaricomycotina</taxon>
        <taxon>Agaricomycetes</taxon>
        <taxon>Agaricomycetidae</taxon>
        <taxon>Agaricales</taxon>
        <taxon>Marasmiineae</taxon>
        <taxon>Marasmiaceae</taxon>
        <taxon>Moniliophthora</taxon>
    </lineage>
</organism>
<dbReference type="AlphaFoldDB" id="A0A0W0GA04"/>
<evidence type="ECO:0000256" key="1">
    <source>
        <dbReference type="ARBA" id="ARBA00006247"/>
    </source>
</evidence>
<proteinExistence type="inferred from homology"/>
<keyword evidence="5 6" id="KW-0862">Zinc</keyword>
<keyword evidence="9" id="KW-0121">Carboxypeptidase</keyword>
<feature type="binding site" evidence="6">
    <location>
        <position position="588"/>
    </location>
    <ligand>
        <name>Zn(2+)</name>
        <dbReference type="ChEBI" id="CHEBI:29105"/>
        <label>1</label>
    </ligand>
</feature>
<dbReference type="InterPro" id="IPR036264">
    <property type="entry name" value="Bact_exopeptidase_dim_dom"/>
</dbReference>
<feature type="transmembrane region" description="Helical" evidence="7">
    <location>
        <begin position="29"/>
        <end position="47"/>
    </location>
</feature>
<dbReference type="Proteomes" id="UP000054988">
    <property type="component" value="Unassembled WGS sequence"/>
</dbReference>
<feature type="binding site" evidence="6">
    <location>
        <position position="301"/>
    </location>
    <ligand>
        <name>Zn(2+)</name>
        <dbReference type="ChEBI" id="CHEBI:29105"/>
        <label>2</label>
    </ligand>
</feature>
<dbReference type="InterPro" id="IPR017141">
    <property type="entry name" value="Pept_M20_carboxypep"/>
</dbReference>
<dbReference type="Pfam" id="PF01546">
    <property type="entry name" value="Peptidase_M20"/>
    <property type="match status" value="1"/>
</dbReference>
<evidence type="ECO:0000256" key="2">
    <source>
        <dbReference type="ARBA" id="ARBA00022670"/>
    </source>
</evidence>
<dbReference type="InterPro" id="IPR011650">
    <property type="entry name" value="Peptidase_M20_dimer"/>
</dbReference>
<dbReference type="Gene3D" id="3.40.630.10">
    <property type="entry name" value="Zn peptidases"/>
    <property type="match status" value="1"/>
</dbReference>
<dbReference type="EMBL" id="LATX01000716">
    <property type="protein sequence ID" value="KTB45352.1"/>
    <property type="molecule type" value="Genomic_DNA"/>
</dbReference>
<evidence type="ECO:0000256" key="5">
    <source>
        <dbReference type="ARBA" id="ARBA00022833"/>
    </source>
</evidence>